<evidence type="ECO:0000313" key="1">
    <source>
        <dbReference type="EMBL" id="CAG8822329.1"/>
    </source>
</evidence>
<feature type="non-terminal residue" evidence="1">
    <location>
        <position position="1"/>
    </location>
</feature>
<comment type="caution">
    <text evidence="1">The sequence shown here is derived from an EMBL/GenBank/DDBJ whole genome shotgun (WGS) entry which is preliminary data.</text>
</comment>
<dbReference type="Proteomes" id="UP000789901">
    <property type="component" value="Unassembled WGS sequence"/>
</dbReference>
<name>A0ABN7WAK6_GIGMA</name>
<gene>
    <name evidence="1" type="ORF">GMARGA_LOCUS28069</name>
</gene>
<reference evidence="1 2" key="1">
    <citation type="submission" date="2021-06" db="EMBL/GenBank/DDBJ databases">
        <authorList>
            <person name="Kallberg Y."/>
            <person name="Tangrot J."/>
            <person name="Rosling A."/>
        </authorList>
    </citation>
    <scope>NUCLEOTIDE SEQUENCE [LARGE SCALE GENOMIC DNA]</scope>
    <source>
        <strain evidence="1 2">120-4 pot B 10/14</strain>
    </source>
</reference>
<keyword evidence="2" id="KW-1185">Reference proteome</keyword>
<dbReference type="Gene3D" id="1.10.30.10">
    <property type="entry name" value="High mobility group box domain"/>
    <property type="match status" value="1"/>
</dbReference>
<dbReference type="SUPFAM" id="SSF47095">
    <property type="entry name" value="HMG-box"/>
    <property type="match status" value="1"/>
</dbReference>
<proteinExistence type="predicted"/>
<accession>A0ABN7WAK6</accession>
<dbReference type="InterPro" id="IPR036910">
    <property type="entry name" value="HMG_box_dom_sf"/>
</dbReference>
<protein>
    <submittedName>
        <fullName evidence="1">23012_t:CDS:1</fullName>
    </submittedName>
</protein>
<dbReference type="EMBL" id="CAJVQB010035278">
    <property type="protein sequence ID" value="CAG8822329.1"/>
    <property type="molecule type" value="Genomic_DNA"/>
</dbReference>
<evidence type="ECO:0000313" key="2">
    <source>
        <dbReference type="Proteomes" id="UP000789901"/>
    </source>
</evidence>
<sequence length="217" mass="24970">GNYIFVLENPESVLENKTPVSAAPNNEPPEVRLKFQKMADAAKQEFIKKYPEYRYLPRRPQERKRRTLERNDSSMTIGGENLEISSEITKLSSLLNDPQQQLERPDPMGSPQNYVDYHTMLNTQNTDDFALTPLDANYLPLPSQTLHISTSTDVENFKKLLFDMPLTNSPEQINYSDPIYYSSSNSSSQCSLFQNSTSTDSQQQFEYFLTFKQKNSL</sequence>
<organism evidence="1 2">
    <name type="scientific">Gigaspora margarita</name>
    <dbReference type="NCBI Taxonomy" id="4874"/>
    <lineage>
        <taxon>Eukaryota</taxon>
        <taxon>Fungi</taxon>
        <taxon>Fungi incertae sedis</taxon>
        <taxon>Mucoromycota</taxon>
        <taxon>Glomeromycotina</taxon>
        <taxon>Glomeromycetes</taxon>
        <taxon>Diversisporales</taxon>
        <taxon>Gigasporaceae</taxon>
        <taxon>Gigaspora</taxon>
    </lineage>
</organism>